<evidence type="ECO:0000256" key="7">
    <source>
        <dbReference type="ARBA" id="ARBA00022692"/>
    </source>
</evidence>
<evidence type="ECO:0000256" key="10">
    <source>
        <dbReference type="RuleBase" id="RU363043"/>
    </source>
</evidence>
<dbReference type="Gene3D" id="1.10.3720.10">
    <property type="entry name" value="MetI-like"/>
    <property type="match status" value="1"/>
</dbReference>
<dbReference type="InterPro" id="IPR035906">
    <property type="entry name" value="MetI-like_sf"/>
</dbReference>
<keyword evidence="4" id="KW-0813">Transport</keyword>
<dbReference type="GO" id="GO:0035435">
    <property type="term" value="P:phosphate ion transmembrane transport"/>
    <property type="evidence" value="ECO:0007669"/>
    <property type="project" value="InterPro"/>
</dbReference>
<proteinExistence type="inferred from homology"/>
<feature type="transmembrane region" description="Helical" evidence="10">
    <location>
        <begin position="183"/>
        <end position="205"/>
    </location>
</feature>
<evidence type="ECO:0000256" key="3">
    <source>
        <dbReference type="ARBA" id="ARBA00016864"/>
    </source>
</evidence>
<comment type="caution">
    <text evidence="12">The sequence shown here is derived from an EMBL/GenBank/DDBJ whole genome shotgun (WGS) entry which is preliminary data.</text>
</comment>
<dbReference type="PANTHER" id="PTHR42922">
    <property type="entry name" value="PHOSPHATE TRANSPORT SYSTEM PERMEASE PROTEIN PSTA"/>
    <property type="match status" value="1"/>
</dbReference>
<evidence type="ECO:0000256" key="1">
    <source>
        <dbReference type="ARBA" id="ARBA00004651"/>
    </source>
</evidence>
<dbReference type="GO" id="GO:0005886">
    <property type="term" value="C:plasma membrane"/>
    <property type="evidence" value="ECO:0007669"/>
    <property type="project" value="UniProtKB-SubCell"/>
</dbReference>
<accession>A0A7V6DQ19</accession>
<name>A0A7V6DQ19_9BACT</name>
<keyword evidence="9 10" id="KW-0472">Membrane</keyword>
<evidence type="ECO:0000256" key="4">
    <source>
        <dbReference type="ARBA" id="ARBA00022448"/>
    </source>
</evidence>
<feature type="transmembrane region" description="Helical" evidence="10">
    <location>
        <begin position="12"/>
        <end position="36"/>
    </location>
</feature>
<evidence type="ECO:0000256" key="6">
    <source>
        <dbReference type="ARBA" id="ARBA00022592"/>
    </source>
</evidence>
<gene>
    <name evidence="12" type="primary">pstA</name>
    <name evidence="12" type="ORF">ENV52_08660</name>
</gene>
<keyword evidence="8 10" id="KW-1133">Transmembrane helix</keyword>
<dbReference type="SUPFAM" id="SSF161098">
    <property type="entry name" value="MetI-like"/>
    <property type="match status" value="1"/>
</dbReference>
<protein>
    <recommendedName>
        <fullName evidence="3 10">Phosphate transport system permease protein PstA</fullName>
    </recommendedName>
</protein>
<evidence type="ECO:0000259" key="11">
    <source>
        <dbReference type="PROSITE" id="PS50928"/>
    </source>
</evidence>
<evidence type="ECO:0000256" key="2">
    <source>
        <dbReference type="ARBA" id="ARBA00007069"/>
    </source>
</evidence>
<dbReference type="CDD" id="cd06261">
    <property type="entry name" value="TM_PBP2"/>
    <property type="match status" value="1"/>
</dbReference>
<keyword evidence="6" id="KW-0592">Phosphate transport</keyword>
<evidence type="ECO:0000313" key="12">
    <source>
        <dbReference type="EMBL" id="HHS29756.1"/>
    </source>
</evidence>
<reference evidence="12" key="1">
    <citation type="journal article" date="2020" name="mSystems">
        <title>Genome- and Community-Level Interaction Insights into Carbon Utilization and Element Cycling Functions of Hydrothermarchaeota in Hydrothermal Sediment.</title>
        <authorList>
            <person name="Zhou Z."/>
            <person name="Liu Y."/>
            <person name="Xu W."/>
            <person name="Pan J."/>
            <person name="Luo Z.H."/>
            <person name="Li M."/>
        </authorList>
    </citation>
    <scope>NUCLEOTIDE SEQUENCE [LARGE SCALE GENOMIC DNA]</scope>
    <source>
        <strain evidence="12">SpSt-767</strain>
    </source>
</reference>
<feature type="transmembrane region" description="Helical" evidence="10">
    <location>
        <begin position="134"/>
        <end position="154"/>
    </location>
</feature>
<evidence type="ECO:0000256" key="5">
    <source>
        <dbReference type="ARBA" id="ARBA00022475"/>
    </source>
</evidence>
<dbReference type="InterPro" id="IPR051408">
    <property type="entry name" value="Phosphate_transprt_permease"/>
</dbReference>
<dbReference type="GO" id="GO:0005315">
    <property type="term" value="F:phosphate transmembrane transporter activity"/>
    <property type="evidence" value="ECO:0007669"/>
    <property type="project" value="InterPro"/>
</dbReference>
<organism evidence="12">
    <name type="scientific">Desulfobacca acetoxidans</name>
    <dbReference type="NCBI Taxonomy" id="60893"/>
    <lineage>
        <taxon>Bacteria</taxon>
        <taxon>Pseudomonadati</taxon>
        <taxon>Thermodesulfobacteriota</taxon>
        <taxon>Desulfobaccia</taxon>
        <taxon>Desulfobaccales</taxon>
        <taxon>Desulfobaccaceae</taxon>
        <taxon>Desulfobacca</taxon>
    </lineage>
</organism>
<keyword evidence="5 10" id="KW-1003">Cell membrane</keyword>
<dbReference type="NCBIfam" id="TIGR00974">
    <property type="entry name" value="3a0107s02c"/>
    <property type="match status" value="1"/>
</dbReference>
<feature type="domain" description="ABC transmembrane type-1" evidence="11">
    <location>
        <begin position="69"/>
        <end position="272"/>
    </location>
</feature>
<evidence type="ECO:0000256" key="9">
    <source>
        <dbReference type="ARBA" id="ARBA00023136"/>
    </source>
</evidence>
<feature type="transmembrane region" description="Helical" evidence="10">
    <location>
        <begin position="254"/>
        <end position="276"/>
    </location>
</feature>
<dbReference type="PROSITE" id="PS50928">
    <property type="entry name" value="ABC_TM1"/>
    <property type="match status" value="1"/>
</dbReference>
<comment type="similarity">
    <text evidence="2 10">Belongs to the binding-protein-dependent transport system permease family. CysTW subfamily.</text>
</comment>
<dbReference type="AlphaFoldDB" id="A0A7V6DQ19"/>
<dbReference type="InterPro" id="IPR005672">
    <property type="entry name" value="Phosphate_PstA"/>
</dbReference>
<dbReference type="PANTHER" id="PTHR42922:SF1">
    <property type="entry name" value="PHOSPHATE TRANSPORT SYSTEM PERMEASE PROTEIN PSTA"/>
    <property type="match status" value="1"/>
</dbReference>
<dbReference type="EMBL" id="DTGR01000137">
    <property type="protein sequence ID" value="HHS29756.1"/>
    <property type="molecule type" value="Genomic_DNA"/>
</dbReference>
<dbReference type="Pfam" id="PF00528">
    <property type="entry name" value="BPD_transp_1"/>
    <property type="match status" value="1"/>
</dbReference>
<sequence length="281" mass="29939">MRPRPVAPRKVINILVSIGAWASALLGIFVLFWILAELLIRGLGALSWDIFFKLPTPPGVSGGGLANAILGTLILTATATVLAVPLGLLAGIYLAEYAANAKLADYCRFSANVLMGMPSIIVGVFAYTLVVVPLGKFCGYAGTLALAILMLPIVTRITEDMLRLVPNTLREAALALGLPRWRVTLAVIFRAAKAGLITGILLAVARVSGETAPLLFTALNSPYWFSGLGEPFPNLPVTIFNYAMSPYADWQEKAWAGALLITAGVLVISILSRTYLSGKNR</sequence>
<comment type="subcellular location">
    <subcellularLocation>
        <location evidence="1 10">Cell membrane</location>
        <topology evidence="1 10">Multi-pass membrane protein</topology>
    </subcellularLocation>
</comment>
<feature type="transmembrane region" description="Helical" evidence="10">
    <location>
        <begin position="68"/>
        <end position="94"/>
    </location>
</feature>
<evidence type="ECO:0000256" key="8">
    <source>
        <dbReference type="ARBA" id="ARBA00022989"/>
    </source>
</evidence>
<feature type="transmembrane region" description="Helical" evidence="10">
    <location>
        <begin position="106"/>
        <end position="128"/>
    </location>
</feature>
<keyword evidence="7 10" id="KW-0812">Transmembrane</keyword>
<dbReference type="InterPro" id="IPR000515">
    <property type="entry name" value="MetI-like"/>
</dbReference>